<gene>
    <name evidence="2" type="ORF">FHX52_4517</name>
</gene>
<keyword evidence="1" id="KW-0812">Transmembrane</keyword>
<sequence>MRAAARDRGSASVIVIAVIGVIVVLSAGALMLAGAVRASHQARLGADLAAIAGAQHLRDGASAAEACAVVARMATMNGTALQACSVSGTAVSVTVVARSSSWPEPAIARARAGQQSPVP</sequence>
<name>A0A543PMH0_9MICO</name>
<feature type="transmembrane region" description="Helical" evidence="1">
    <location>
        <begin position="12"/>
        <end position="36"/>
    </location>
</feature>
<dbReference type="NCBIfam" id="TIGR03816">
    <property type="entry name" value="tadE_like_DECH"/>
    <property type="match status" value="1"/>
</dbReference>
<keyword evidence="1" id="KW-0472">Membrane</keyword>
<evidence type="ECO:0000256" key="1">
    <source>
        <dbReference type="SAM" id="Phobius"/>
    </source>
</evidence>
<protein>
    <submittedName>
        <fullName evidence="2">Secretion/DNA translocation related TadE-like protein</fullName>
    </submittedName>
</protein>
<evidence type="ECO:0000313" key="3">
    <source>
        <dbReference type="Proteomes" id="UP000320085"/>
    </source>
</evidence>
<keyword evidence="1" id="KW-1133">Transmembrane helix</keyword>
<accession>A0A543PMH0</accession>
<dbReference type="AlphaFoldDB" id="A0A543PMH0"/>
<dbReference type="RefSeq" id="WP_185747435.1">
    <property type="nucleotide sequence ID" value="NZ_BAAAQC010000013.1"/>
</dbReference>
<dbReference type="EMBL" id="VFQF01000003">
    <property type="protein sequence ID" value="TQN45278.1"/>
    <property type="molecule type" value="Genomic_DNA"/>
</dbReference>
<dbReference type="InterPro" id="IPR021202">
    <property type="entry name" value="Rv3654c-like"/>
</dbReference>
<organism evidence="2 3">
    <name type="scientific">Humibacillus xanthopallidus</name>
    <dbReference type="NCBI Taxonomy" id="412689"/>
    <lineage>
        <taxon>Bacteria</taxon>
        <taxon>Bacillati</taxon>
        <taxon>Actinomycetota</taxon>
        <taxon>Actinomycetes</taxon>
        <taxon>Micrococcales</taxon>
        <taxon>Intrasporangiaceae</taxon>
        <taxon>Humibacillus</taxon>
    </lineage>
</organism>
<reference evidence="2 3" key="1">
    <citation type="submission" date="2019-06" db="EMBL/GenBank/DDBJ databases">
        <title>Sequencing the genomes of 1000 actinobacteria strains.</title>
        <authorList>
            <person name="Klenk H.-P."/>
        </authorList>
    </citation>
    <scope>NUCLEOTIDE SEQUENCE [LARGE SCALE GENOMIC DNA]</scope>
    <source>
        <strain evidence="2 3">DSM 21776</strain>
    </source>
</reference>
<evidence type="ECO:0000313" key="2">
    <source>
        <dbReference type="EMBL" id="TQN45278.1"/>
    </source>
</evidence>
<proteinExistence type="predicted"/>
<dbReference type="Proteomes" id="UP000320085">
    <property type="component" value="Unassembled WGS sequence"/>
</dbReference>
<comment type="caution">
    <text evidence="2">The sequence shown here is derived from an EMBL/GenBank/DDBJ whole genome shotgun (WGS) entry which is preliminary data.</text>
</comment>